<dbReference type="PROSITE" id="PS00723">
    <property type="entry name" value="POLYPRENYL_SYNTHASE_1"/>
    <property type="match status" value="1"/>
</dbReference>
<feature type="domain" description="DOD-type homing endonuclease" evidence="5">
    <location>
        <begin position="322"/>
        <end position="450"/>
    </location>
</feature>
<dbReference type="InterPro" id="IPR006142">
    <property type="entry name" value="INTEIN"/>
</dbReference>
<dbReference type="InterPro" id="IPR003587">
    <property type="entry name" value="Hint_dom_N"/>
</dbReference>
<dbReference type="SUPFAM" id="SSF51294">
    <property type="entry name" value="Hedgehog/intein (Hint) domain"/>
    <property type="match status" value="1"/>
</dbReference>
<name>A0A939C5X6_9ARCH</name>
<dbReference type="InterPro" id="IPR003586">
    <property type="entry name" value="Hint_dom_C"/>
</dbReference>
<dbReference type="InterPro" id="IPR036844">
    <property type="entry name" value="Hint_dom_sf"/>
</dbReference>
<dbReference type="CDD" id="cd00685">
    <property type="entry name" value="Trans_IPPS_HT"/>
    <property type="match status" value="1"/>
</dbReference>
<dbReference type="GO" id="GO:0016539">
    <property type="term" value="P:intein-mediated protein splicing"/>
    <property type="evidence" value="ECO:0007669"/>
    <property type="project" value="InterPro"/>
</dbReference>
<dbReference type="InterPro" id="IPR004860">
    <property type="entry name" value="LAGLIDADG_dom"/>
</dbReference>
<dbReference type="Gene3D" id="2.170.16.10">
    <property type="entry name" value="Hedgehog/Intein (Hint) domain"/>
    <property type="match status" value="1"/>
</dbReference>
<keyword evidence="4" id="KW-0651">Protein splicing</keyword>
<evidence type="ECO:0000313" key="6">
    <source>
        <dbReference type="EMBL" id="MBN2066843.1"/>
    </source>
</evidence>
<proteinExistence type="predicted"/>
<dbReference type="InterPro" id="IPR004042">
    <property type="entry name" value="Intein_endonuc_central"/>
</dbReference>
<dbReference type="Pfam" id="PF14528">
    <property type="entry name" value="LAGLIDADG_3"/>
    <property type="match status" value="1"/>
</dbReference>
<dbReference type="InterPro" id="IPR030934">
    <property type="entry name" value="Intein_C"/>
</dbReference>
<dbReference type="Gene3D" id="1.10.600.10">
    <property type="entry name" value="Farnesyl Diphosphate Synthase"/>
    <property type="match status" value="2"/>
</dbReference>
<dbReference type="PANTHER" id="PTHR12001:SF44">
    <property type="entry name" value="GERANYLGERANYL PYROPHOSPHATE SYNTHASE"/>
    <property type="match status" value="1"/>
</dbReference>
<dbReference type="Proteomes" id="UP000809243">
    <property type="component" value="Unassembled WGS sequence"/>
</dbReference>
<evidence type="ECO:0000256" key="3">
    <source>
        <dbReference type="ARBA" id="ARBA00022842"/>
    </source>
</evidence>
<dbReference type="GO" id="GO:0004659">
    <property type="term" value="F:prenyltransferase activity"/>
    <property type="evidence" value="ECO:0007669"/>
    <property type="project" value="InterPro"/>
</dbReference>
<evidence type="ECO:0000259" key="5">
    <source>
        <dbReference type="PROSITE" id="PS50819"/>
    </source>
</evidence>
<dbReference type="Pfam" id="PF00348">
    <property type="entry name" value="polyprenyl_synt"/>
    <property type="match status" value="1"/>
</dbReference>
<organism evidence="6 7">
    <name type="scientific">Candidatus Iainarchaeum sp</name>
    <dbReference type="NCBI Taxonomy" id="3101447"/>
    <lineage>
        <taxon>Archaea</taxon>
        <taxon>Candidatus Iainarchaeota</taxon>
        <taxon>Candidatus Iainarchaeia</taxon>
        <taxon>Candidatus Iainarchaeales</taxon>
        <taxon>Candidatus Iainarchaeaceae</taxon>
        <taxon>Candidatus Iainarchaeum</taxon>
    </lineage>
</organism>
<evidence type="ECO:0000256" key="1">
    <source>
        <dbReference type="ARBA" id="ARBA00022723"/>
    </source>
</evidence>
<dbReference type="CDD" id="cd00081">
    <property type="entry name" value="Hint"/>
    <property type="match status" value="1"/>
</dbReference>
<dbReference type="PROSITE" id="PS50818">
    <property type="entry name" value="INTEIN_C_TER"/>
    <property type="match status" value="1"/>
</dbReference>
<evidence type="ECO:0000256" key="4">
    <source>
        <dbReference type="ARBA" id="ARBA00023000"/>
    </source>
</evidence>
<dbReference type="InterPro" id="IPR000092">
    <property type="entry name" value="Polyprenyl_synt"/>
</dbReference>
<protein>
    <submittedName>
        <fullName evidence="6">Polyprenyl synthetase family protein</fullName>
    </submittedName>
</protein>
<dbReference type="InterPro" id="IPR008949">
    <property type="entry name" value="Isoprenoid_synthase_dom_sf"/>
</dbReference>
<dbReference type="GO" id="GO:0046872">
    <property type="term" value="F:metal ion binding"/>
    <property type="evidence" value="ECO:0007669"/>
    <property type="project" value="UniProtKB-KW"/>
</dbReference>
<dbReference type="GO" id="GO:0004519">
    <property type="term" value="F:endonuclease activity"/>
    <property type="evidence" value="ECO:0007669"/>
    <property type="project" value="InterPro"/>
</dbReference>
<dbReference type="SMART" id="SM00306">
    <property type="entry name" value="HintN"/>
    <property type="match status" value="1"/>
</dbReference>
<dbReference type="InterPro" id="IPR006141">
    <property type="entry name" value="Intein_N"/>
</dbReference>
<accession>A0A939C5X6</accession>
<dbReference type="PANTHER" id="PTHR12001">
    <property type="entry name" value="GERANYLGERANYL PYROPHOSPHATE SYNTHASE"/>
    <property type="match status" value="1"/>
</dbReference>
<evidence type="ECO:0000313" key="7">
    <source>
        <dbReference type="Proteomes" id="UP000809243"/>
    </source>
</evidence>
<dbReference type="NCBIfam" id="TIGR01445">
    <property type="entry name" value="intein_Nterm"/>
    <property type="match status" value="1"/>
</dbReference>
<dbReference type="EMBL" id="JAFGDB010000001">
    <property type="protein sequence ID" value="MBN2066843.1"/>
    <property type="molecule type" value="Genomic_DNA"/>
</dbReference>
<dbReference type="InterPro" id="IPR033749">
    <property type="entry name" value="Polyprenyl_synt_CS"/>
</dbReference>
<dbReference type="PROSITE" id="PS50817">
    <property type="entry name" value="INTEIN_N_TER"/>
    <property type="match status" value="1"/>
</dbReference>
<keyword evidence="1" id="KW-0479">Metal-binding</keyword>
<dbReference type="SUPFAM" id="SSF48576">
    <property type="entry name" value="Terpenoid synthases"/>
    <property type="match status" value="2"/>
</dbReference>
<dbReference type="GO" id="GO:0008299">
    <property type="term" value="P:isoprenoid biosynthetic process"/>
    <property type="evidence" value="ECO:0007669"/>
    <property type="project" value="InterPro"/>
</dbReference>
<keyword evidence="3" id="KW-0460">Magnesium</keyword>
<dbReference type="NCBIfam" id="TIGR01443">
    <property type="entry name" value="intein_Cterm"/>
    <property type="match status" value="1"/>
</dbReference>
<evidence type="ECO:0000256" key="2">
    <source>
        <dbReference type="ARBA" id="ARBA00022813"/>
    </source>
</evidence>
<dbReference type="SMART" id="SM00305">
    <property type="entry name" value="HintC"/>
    <property type="match status" value="1"/>
</dbReference>
<comment type="caution">
    <text evidence="6">The sequence shown here is derived from an EMBL/GenBank/DDBJ whole genome shotgun (WGS) entry which is preliminary data.</text>
</comment>
<keyword evidence="2" id="KW-0068">Autocatalytic cleavage</keyword>
<dbReference type="InterPro" id="IPR027434">
    <property type="entry name" value="Homing_endonucl"/>
</dbReference>
<gene>
    <name evidence="6" type="ORF">JW744_00050</name>
</gene>
<dbReference type="PRINTS" id="PR00379">
    <property type="entry name" value="INTEIN"/>
</dbReference>
<dbReference type="SFLD" id="SFLDS00005">
    <property type="entry name" value="Isoprenoid_Synthase_Type_I"/>
    <property type="match status" value="1"/>
</dbReference>
<reference evidence="6" key="1">
    <citation type="submission" date="2021-01" db="EMBL/GenBank/DDBJ databases">
        <title>Active Sulfur Cycling in an Early Earth Analoge.</title>
        <authorList>
            <person name="Hahn C.R."/>
            <person name="Youssef N.H."/>
            <person name="Elshahed M."/>
        </authorList>
    </citation>
    <scope>NUCLEOTIDE SEQUENCE</scope>
    <source>
        <strain evidence="6">Zod_Metabat.1151</strain>
    </source>
</reference>
<dbReference type="AlphaFoldDB" id="A0A939C5X6"/>
<sequence length="822" mass="92431">MEIKQYLEKKKPIIDREIEKVLPRKVTQKWLEHALGKAAYAYAVETVGKSMAEPIWEFLDRGGKRWRPALALLSCEAVGGKEKDALPFAPLVELAHNGCVTEDTLIWGADGIPKKIAEFKKGEVVLSVASDGSIVSRPIAETYDNGIKKVFKVKTRNREIVATENHPFLVISKNQPTRMELTEYGRLMVGLRVAQLGYTISEFCRTIYPALKQKREFSFGHLRNALSGYKGCLLPNETADIIASTLKMDMKKCWLKKKCLYEKAEMKLEWKELKELKKNDLIVVSKEILAEDGVLPEIPKMGQSHKDRNKIPKEFSMEIAQLAGFILGDGSIDPKGRVCLCIPEGAPGRKEYAKLVEEIFEAKPSLSKHSITICSKAIAQIFAKLGFAEHALEKEIPNWVFALPKSHRLAFVRGYLDSDGTVGKSGIVRFECANKKIITKLKALLDGMGFNTGKVCERTIDNTHFKKYIKKKETTLYSISLSSRNRVLEEIGSEITEYRSRLGRTAQRMVAMKFRDAVPNLPLNFSKRVFGFNRILQIEPAGEQHTYDLQIEETHNYISNGIITHNTIMIDDIEDDSKDRRGKPCTHLLYGIDIACNDSNALYFLGLTALYRNTQKLGQEKLNMVYNLYSEEMLRVCTGQAMDILWHKGKKADISEKEYLQMVVYKTGVLARLAAKLGAILGNGNEKQVDALGRFGEAIGIGFQIQDDILELTGEEFRKGKGSIGGDVHEGKRSLLVIKTLENAPKGEGERLLEILDSHPTEEAAIEEAIEIIKRNGAIEYAGKRAKSIVEKAWKEIEKALPESEAKKTLHSLALYCTEREI</sequence>
<dbReference type="SUPFAM" id="SSF55608">
    <property type="entry name" value="Homing endonucleases"/>
    <property type="match status" value="1"/>
</dbReference>
<dbReference type="Gene3D" id="3.10.28.10">
    <property type="entry name" value="Homing endonucleases"/>
    <property type="match status" value="1"/>
</dbReference>
<dbReference type="PROSITE" id="PS50819">
    <property type="entry name" value="INTEIN_ENDONUCLEASE"/>
    <property type="match status" value="1"/>
</dbReference>